<dbReference type="Proteomes" id="UP000619761">
    <property type="component" value="Unassembled WGS sequence"/>
</dbReference>
<accession>A0ABQ3B0F4</accession>
<evidence type="ECO:0000256" key="1">
    <source>
        <dbReference type="SAM" id="Phobius"/>
    </source>
</evidence>
<evidence type="ECO:0000313" key="2">
    <source>
        <dbReference type="EMBL" id="GGY69912.1"/>
    </source>
</evidence>
<organism evidence="2 3">
    <name type="scientific">Cellvibrio zantedeschiae</name>
    <dbReference type="NCBI Taxonomy" id="1237077"/>
    <lineage>
        <taxon>Bacteria</taxon>
        <taxon>Pseudomonadati</taxon>
        <taxon>Pseudomonadota</taxon>
        <taxon>Gammaproteobacteria</taxon>
        <taxon>Cellvibrionales</taxon>
        <taxon>Cellvibrionaceae</taxon>
        <taxon>Cellvibrio</taxon>
    </lineage>
</organism>
<dbReference type="RefSeq" id="WP_189416867.1">
    <property type="nucleotide sequence ID" value="NZ_BMYZ01000001.1"/>
</dbReference>
<name>A0ABQ3B0F4_9GAMM</name>
<dbReference type="SUPFAM" id="SSF53850">
    <property type="entry name" value="Periplasmic binding protein-like II"/>
    <property type="match status" value="1"/>
</dbReference>
<protein>
    <recommendedName>
        <fullName evidence="4">Solute-binding protein family 3/N-terminal domain-containing protein</fullName>
    </recommendedName>
</protein>
<reference evidence="3" key="1">
    <citation type="journal article" date="2019" name="Int. J. Syst. Evol. Microbiol.">
        <title>The Global Catalogue of Microorganisms (GCM) 10K type strain sequencing project: providing services to taxonomists for standard genome sequencing and annotation.</title>
        <authorList>
            <consortium name="The Broad Institute Genomics Platform"/>
            <consortium name="The Broad Institute Genome Sequencing Center for Infectious Disease"/>
            <person name="Wu L."/>
            <person name="Ma J."/>
        </authorList>
    </citation>
    <scope>NUCLEOTIDE SEQUENCE [LARGE SCALE GENOMIC DNA]</scope>
    <source>
        <strain evidence="3">KCTC 32239</strain>
    </source>
</reference>
<gene>
    <name evidence="2" type="ORF">GCM10011613_12850</name>
</gene>
<sequence length="319" mass="36687">MGLVRESVKFNKRSANATGFLCALKIFFGLLFFAITVCTHAITEPVLPVVVSVKKPELKNNTQQLSEVDVINLALEKTKASYGPFELRPIPPMNRARTLSALNNNIYPNLVMMMSYEDDMVAKNPYEYIDIPIDFGANSYRICFMRPALKAKLKSVQSIDELRRYTFGAGIGWLDIKILRHHGFKVIEQTNVQSLIRMTKAGRVDFFCRGFNEIFNEIKNEPETEGLSYDESFLLYYPLPKFLFANSNNSAILKRIQQGLVIAEKDGSLHKLWMMQNKENIAASQFNKRRIFRLSNPYIKNLPTNYQQYYFDPHKPTAP</sequence>
<evidence type="ECO:0008006" key="4">
    <source>
        <dbReference type="Google" id="ProtNLM"/>
    </source>
</evidence>
<feature type="transmembrane region" description="Helical" evidence="1">
    <location>
        <begin position="20"/>
        <end position="42"/>
    </location>
</feature>
<proteinExistence type="predicted"/>
<keyword evidence="1" id="KW-0472">Membrane</keyword>
<keyword evidence="1" id="KW-1133">Transmembrane helix</keyword>
<comment type="caution">
    <text evidence="2">The sequence shown here is derived from an EMBL/GenBank/DDBJ whole genome shotgun (WGS) entry which is preliminary data.</text>
</comment>
<keyword evidence="1" id="KW-0812">Transmembrane</keyword>
<dbReference type="EMBL" id="BMYZ01000001">
    <property type="protein sequence ID" value="GGY69912.1"/>
    <property type="molecule type" value="Genomic_DNA"/>
</dbReference>
<keyword evidence="3" id="KW-1185">Reference proteome</keyword>
<evidence type="ECO:0000313" key="3">
    <source>
        <dbReference type="Proteomes" id="UP000619761"/>
    </source>
</evidence>